<comment type="function">
    <text evidence="10">Chitosanase catalyzing the endo-type cleavage of chitosan, the deacylated form of chitin. Chitosanase may be crucial in the degradation of the deacetylated portion of chitin in the fungal cell wall.</text>
</comment>
<dbReference type="GO" id="GO:0000272">
    <property type="term" value="P:polysaccharide catabolic process"/>
    <property type="evidence" value="ECO:0007669"/>
    <property type="project" value="UniProtKB-KW"/>
</dbReference>
<organism evidence="11 12">
    <name type="scientific">Talaromyces islandicus</name>
    <name type="common">Penicillium islandicum</name>
    <dbReference type="NCBI Taxonomy" id="28573"/>
    <lineage>
        <taxon>Eukaryota</taxon>
        <taxon>Fungi</taxon>
        <taxon>Dikarya</taxon>
        <taxon>Ascomycota</taxon>
        <taxon>Pezizomycotina</taxon>
        <taxon>Eurotiomycetes</taxon>
        <taxon>Eurotiomycetidae</taxon>
        <taxon>Eurotiales</taxon>
        <taxon>Trichocomaceae</taxon>
        <taxon>Talaromyces</taxon>
        <taxon>Talaromyces sect. Islandici</taxon>
    </lineage>
</organism>
<evidence type="ECO:0000256" key="2">
    <source>
        <dbReference type="ARBA" id="ARBA00004613"/>
    </source>
</evidence>
<dbReference type="OrthoDB" id="4756206at2759"/>
<feature type="chain" id="PRO_5006521515" description="Endo-chitosanase" evidence="10">
    <location>
        <begin position="22"/>
        <end position="258"/>
    </location>
</feature>
<evidence type="ECO:0000256" key="8">
    <source>
        <dbReference type="ARBA" id="ARBA00023295"/>
    </source>
</evidence>
<keyword evidence="6 10" id="KW-0378">Hydrolase</keyword>
<protein>
    <recommendedName>
        <fullName evidence="10">Endo-chitosanase</fullName>
        <ecNumber evidence="10">3.2.1.132</ecNumber>
    </recommendedName>
</protein>
<evidence type="ECO:0000313" key="12">
    <source>
        <dbReference type="Proteomes" id="UP000054383"/>
    </source>
</evidence>
<evidence type="ECO:0000256" key="5">
    <source>
        <dbReference type="ARBA" id="ARBA00022729"/>
    </source>
</evidence>
<dbReference type="EC" id="3.2.1.132" evidence="10"/>
<dbReference type="InterPro" id="IPR009939">
    <property type="entry name" value="Chitosanase_fungal"/>
</dbReference>
<proteinExistence type="inferred from homology"/>
<gene>
    <name evidence="11" type="ORF">PISL3812_05516</name>
</gene>
<dbReference type="GO" id="GO:0016977">
    <property type="term" value="F:chitosanase activity"/>
    <property type="evidence" value="ECO:0007669"/>
    <property type="project" value="UniProtKB-EC"/>
</dbReference>
<evidence type="ECO:0000256" key="7">
    <source>
        <dbReference type="ARBA" id="ARBA00023277"/>
    </source>
</evidence>
<dbReference type="AlphaFoldDB" id="A0A0U1LZY5"/>
<dbReference type="PANTHER" id="PTHR42061:SF4">
    <property type="entry name" value="ENDO-CHITOSANASE"/>
    <property type="match status" value="1"/>
</dbReference>
<evidence type="ECO:0000256" key="6">
    <source>
        <dbReference type="ARBA" id="ARBA00022801"/>
    </source>
</evidence>
<keyword evidence="12" id="KW-1185">Reference proteome</keyword>
<keyword evidence="4" id="KW-0964">Secreted</keyword>
<feature type="signal peptide" evidence="10">
    <location>
        <begin position="1"/>
        <end position="21"/>
    </location>
</feature>
<dbReference type="EMBL" id="CVMT01000004">
    <property type="protein sequence ID" value="CRG88486.1"/>
    <property type="molecule type" value="Genomic_DNA"/>
</dbReference>
<dbReference type="PANTHER" id="PTHR42061">
    <property type="entry name" value="ENDO-CHITOSANASE"/>
    <property type="match status" value="1"/>
</dbReference>
<keyword evidence="7" id="KW-0119">Carbohydrate metabolism</keyword>
<keyword evidence="5 10" id="KW-0732">Signal</keyword>
<dbReference type="STRING" id="28573.A0A0U1LZY5"/>
<dbReference type="Pfam" id="PF07335">
    <property type="entry name" value="Glyco_hydro_75"/>
    <property type="match status" value="1"/>
</dbReference>
<accession>A0A0U1LZY5</accession>
<evidence type="ECO:0000256" key="4">
    <source>
        <dbReference type="ARBA" id="ARBA00022525"/>
    </source>
</evidence>
<dbReference type="OMA" id="TCFPKED"/>
<evidence type="ECO:0000256" key="9">
    <source>
        <dbReference type="ARBA" id="ARBA00023326"/>
    </source>
</evidence>
<comment type="subcellular location">
    <subcellularLocation>
        <location evidence="2 10">Secreted</location>
    </subcellularLocation>
</comment>
<sequence length="258" mass="27824">MTNHFMYTLLTGLILAPTVFGQSVSGPSYNKPSAGPPASFFSATSTINVQAIKTAVAQATGVPKSAVYDVNGAATKVTIHDDYMSLPTGAAIVFVSNMNVDCDGIDYKCKGNPDGQDTTDNGELAAYEVPWVVIPEHFQEAYSDVLPGNNLAAVICNNKMFYGIYGDSDGDTPEDIGEASWLMARTCFPDEDLNGNNGHDALDVSYIVFVGKDSILPDDAMSSKYITDFTQLRSKGDKLMTALEKNIKNSSRSRNEHF</sequence>
<comment type="similarity">
    <text evidence="3 10">Belongs to the glycosyl hydrolase 75 family.</text>
</comment>
<comment type="catalytic activity">
    <reaction evidence="1 10">
        <text>Endohydrolysis of beta-(1-&gt;4)-linkages between D-glucosamine residues in a partly acetylated chitosan.</text>
        <dbReference type="EC" id="3.2.1.132"/>
    </reaction>
</comment>
<evidence type="ECO:0000256" key="1">
    <source>
        <dbReference type="ARBA" id="ARBA00000405"/>
    </source>
</evidence>
<dbReference type="Proteomes" id="UP000054383">
    <property type="component" value="Unassembled WGS sequence"/>
</dbReference>
<evidence type="ECO:0000256" key="10">
    <source>
        <dbReference type="RuleBase" id="RU361208"/>
    </source>
</evidence>
<keyword evidence="8 10" id="KW-0326">Glycosidase</keyword>
<name>A0A0U1LZY5_TALIS</name>
<reference evidence="11 12" key="1">
    <citation type="submission" date="2015-04" db="EMBL/GenBank/DDBJ databases">
        <authorList>
            <person name="Syromyatnikov M.Y."/>
            <person name="Popov V.N."/>
        </authorList>
    </citation>
    <scope>NUCLEOTIDE SEQUENCE [LARGE SCALE GENOMIC DNA]</scope>
    <source>
        <strain evidence="11">WF-38-12</strain>
    </source>
</reference>
<evidence type="ECO:0000313" key="11">
    <source>
        <dbReference type="EMBL" id="CRG88486.1"/>
    </source>
</evidence>
<evidence type="ECO:0000256" key="3">
    <source>
        <dbReference type="ARBA" id="ARBA00007799"/>
    </source>
</evidence>
<dbReference type="GO" id="GO:0005576">
    <property type="term" value="C:extracellular region"/>
    <property type="evidence" value="ECO:0007669"/>
    <property type="project" value="UniProtKB-SubCell"/>
</dbReference>
<keyword evidence="9 10" id="KW-0624">Polysaccharide degradation</keyword>